<reference evidence="6" key="1">
    <citation type="submission" date="2021-04" db="EMBL/GenBank/DDBJ databases">
        <title>Genome based classification of Actinospica acidithermotolerans sp. nov., an actinobacterium isolated from an Indonesian hot spring.</title>
        <authorList>
            <person name="Kusuma A.B."/>
            <person name="Putra K.E."/>
            <person name="Nafisah S."/>
            <person name="Loh J."/>
            <person name="Nouioui I."/>
            <person name="Goodfellow M."/>
        </authorList>
    </citation>
    <scope>NUCLEOTIDE SEQUENCE</scope>
    <source>
        <strain evidence="6">CSCA 57</strain>
    </source>
</reference>
<evidence type="ECO:0000256" key="2">
    <source>
        <dbReference type="ARBA" id="ARBA00023125"/>
    </source>
</evidence>
<dbReference type="Proteomes" id="UP000675781">
    <property type="component" value="Unassembled WGS sequence"/>
</dbReference>
<dbReference type="PANTHER" id="PTHR30146">
    <property type="entry name" value="LACI-RELATED TRANSCRIPTIONAL REPRESSOR"/>
    <property type="match status" value="1"/>
</dbReference>
<dbReference type="Gene3D" id="3.40.50.2300">
    <property type="match status" value="2"/>
</dbReference>
<dbReference type="Pfam" id="PF13377">
    <property type="entry name" value="Peripla_BP_3"/>
    <property type="match status" value="1"/>
</dbReference>
<evidence type="ECO:0000256" key="1">
    <source>
        <dbReference type="ARBA" id="ARBA00023015"/>
    </source>
</evidence>
<dbReference type="PROSITE" id="PS00356">
    <property type="entry name" value="HTH_LACI_1"/>
    <property type="match status" value="1"/>
</dbReference>
<dbReference type="InterPro" id="IPR000843">
    <property type="entry name" value="HTH_LacI"/>
</dbReference>
<protein>
    <submittedName>
        <fullName evidence="6">LacI family DNA-binding transcriptional regulator</fullName>
    </submittedName>
</protein>
<keyword evidence="3" id="KW-0804">Transcription</keyword>
<dbReference type="GO" id="GO:0003700">
    <property type="term" value="F:DNA-binding transcription factor activity"/>
    <property type="evidence" value="ECO:0007669"/>
    <property type="project" value="TreeGrafter"/>
</dbReference>
<evidence type="ECO:0000256" key="4">
    <source>
        <dbReference type="SAM" id="MobiDB-lite"/>
    </source>
</evidence>
<dbReference type="PANTHER" id="PTHR30146:SF109">
    <property type="entry name" value="HTH-TYPE TRANSCRIPTIONAL REGULATOR GALS"/>
    <property type="match status" value="1"/>
</dbReference>
<keyword evidence="7" id="KW-1185">Reference proteome</keyword>
<feature type="domain" description="HTH lacI-type" evidence="5">
    <location>
        <begin position="21"/>
        <end position="75"/>
    </location>
</feature>
<dbReference type="SMART" id="SM00354">
    <property type="entry name" value="HTH_LACI"/>
    <property type="match status" value="1"/>
</dbReference>
<gene>
    <name evidence="6" type="ORF">KDL01_30735</name>
</gene>
<feature type="region of interest" description="Disordered" evidence="4">
    <location>
        <begin position="1"/>
        <end position="20"/>
    </location>
</feature>
<evidence type="ECO:0000313" key="6">
    <source>
        <dbReference type="EMBL" id="MBR7837695.1"/>
    </source>
</evidence>
<feature type="compositionally biased region" description="Low complexity" evidence="4">
    <location>
        <begin position="1"/>
        <end position="13"/>
    </location>
</feature>
<dbReference type="InterPro" id="IPR010982">
    <property type="entry name" value="Lambda_DNA-bd_dom_sf"/>
</dbReference>
<name>A0A941ESP5_9ACTN</name>
<dbReference type="AlphaFoldDB" id="A0A941ESP5"/>
<dbReference type="InterPro" id="IPR046335">
    <property type="entry name" value="LacI/GalR-like_sensor"/>
</dbReference>
<keyword evidence="2 6" id="KW-0238">DNA-binding</keyword>
<comment type="caution">
    <text evidence="6">The sequence shown here is derived from an EMBL/GenBank/DDBJ whole genome shotgun (WGS) entry which is preliminary data.</text>
</comment>
<dbReference type="SUPFAM" id="SSF53822">
    <property type="entry name" value="Periplasmic binding protein-like I"/>
    <property type="match status" value="1"/>
</dbReference>
<dbReference type="EMBL" id="JAGSOG010000223">
    <property type="protein sequence ID" value="MBR7837695.1"/>
    <property type="molecule type" value="Genomic_DNA"/>
</dbReference>
<accession>A0A941ESP5</accession>
<dbReference type="Gene3D" id="1.10.260.40">
    <property type="entry name" value="lambda repressor-like DNA-binding domains"/>
    <property type="match status" value="1"/>
</dbReference>
<dbReference type="CDD" id="cd01574">
    <property type="entry name" value="PBP1_LacI"/>
    <property type="match status" value="1"/>
</dbReference>
<evidence type="ECO:0000256" key="3">
    <source>
        <dbReference type="ARBA" id="ARBA00023163"/>
    </source>
</evidence>
<organism evidence="6 7">
    <name type="scientific">Actinospica durhamensis</name>
    <dbReference type="NCBI Taxonomy" id="1508375"/>
    <lineage>
        <taxon>Bacteria</taxon>
        <taxon>Bacillati</taxon>
        <taxon>Actinomycetota</taxon>
        <taxon>Actinomycetes</taxon>
        <taxon>Catenulisporales</taxon>
        <taxon>Actinospicaceae</taxon>
        <taxon>Actinospica</taxon>
    </lineage>
</organism>
<proteinExistence type="predicted"/>
<dbReference type="CDD" id="cd01392">
    <property type="entry name" value="HTH_LacI"/>
    <property type="match status" value="1"/>
</dbReference>
<sequence>MTGSGNISTGTSTPPDRGPATSIWEVARAAGVSHQTVSRVINGKPHVKAETRALVLATIEELRFTPNRAAQALAGGPVRSVTVLTADTAAYGYASALRGIEEAARTVGFTVGISVLEPDAVLGAQEVIERLSGGRAAIVIAFEAAGTRALAALPPDYPVVGVVERPAAGHASDGRPQVWIDDREAASRATRHLLGLGHRSVHYLSIPSSTQVLSQRTQGWQDALTAAGRPVPPLRSAGWTPRSGYLAARELVADREVTAILAGNDDLALGVLRAAREAGRDVPGNLSVIGFDDAPQSAYLAPALTSVRLDFEGLGRAGFGLLHNLVDPQSAPVPSTWAEPELILRESSGPAPR</sequence>
<dbReference type="GO" id="GO:0000976">
    <property type="term" value="F:transcription cis-regulatory region binding"/>
    <property type="evidence" value="ECO:0007669"/>
    <property type="project" value="TreeGrafter"/>
</dbReference>
<dbReference type="InterPro" id="IPR028082">
    <property type="entry name" value="Peripla_BP_I"/>
</dbReference>
<dbReference type="Pfam" id="PF00356">
    <property type="entry name" value="LacI"/>
    <property type="match status" value="1"/>
</dbReference>
<dbReference type="RefSeq" id="WP_212532162.1">
    <property type="nucleotide sequence ID" value="NZ_JAGSOG010000223.1"/>
</dbReference>
<evidence type="ECO:0000259" key="5">
    <source>
        <dbReference type="PROSITE" id="PS50932"/>
    </source>
</evidence>
<dbReference type="PROSITE" id="PS50932">
    <property type="entry name" value="HTH_LACI_2"/>
    <property type="match status" value="1"/>
</dbReference>
<evidence type="ECO:0000313" key="7">
    <source>
        <dbReference type="Proteomes" id="UP000675781"/>
    </source>
</evidence>
<keyword evidence="1" id="KW-0805">Transcription regulation</keyword>
<dbReference type="SUPFAM" id="SSF47413">
    <property type="entry name" value="lambda repressor-like DNA-binding domains"/>
    <property type="match status" value="1"/>
</dbReference>